<dbReference type="Gene3D" id="2.60.120.560">
    <property type="entry name" value="Exo-inulinase, domain 1"/>
    <property type="match status" value="1"/>
</dbReference>
<gene>
    <name evidence="2" type="ORF">H8709_11300</name>
</gene>
<dbReference type="Pfam" id="PF11175">
    <property type="entry name" value="DUF2961"/>
    <property type="match status" value="2"/>
</dbReference>
<sequence>MSDSTGGDFIYEAKVKLTGNSGAASLVFRSGNDPKGDGSYVANVDLGRGTARIFSFGEGGHDIGEYTLPDKSKREFALRVEAIGSSLKMYVDGVLAVNATDSAYTSGKFGLLTFSCDVLYQGVNFTPVDEASIPKLTGLTLVGAEDALSFDAAADTYTCRVDFSMTRVKIKAVAEDGVAMKVSAANETGQVLGEIDLASGEESPDIVIGQGYTTITLKLINPDKGIEMYKFIKVRRARGLAGDVNGDKQVNADDIALMRDFIFERAVPESWQLVNGDLDGDGAITVADILKVKMLMSGSGEVTEKLSYADVVSRMTDLESLAAPARAGEKCWESSAYNKKSKYNETTGHYENWGQNGDEGYDAPRSEDGGYIIAEMEGPGSIVRIWSANPQQGHIKIFIDGDPTPAVDMPFSQLFGSGEFPFNQSELCYDAARGKNCYVPITYNESCKVVLYEGWGMFYQVNYVSYPEDTQVEPFEMPLTSQQQNAIKAVNSVFAGDMSTSPKSYENGNSVTTTVTVPAGGSVNIFDAIGSGAITGMQVKINDLDMEIGEDGVAKDWKSLSDMTISAKWDGESNPSVWTTLGGFFSSITGLNEYESFPMGVLDDGTMYSNWYMPFESGAQLTIGNDGDEDYSITYTVNAAPLDAAKAKDLMRFHAKWVRAEDPPKNGNEMWPDSQFLSITGTGRFVGTSLHIYKAIGTGDPTYEPNWWWGEGDEKFFVDGEKFPSWFGTGCEDYFGYAWGTWKPFTQAYHSQPFTNGGMFGIGSRLNNRFHVIDSIPFQESFNAYLEKYHRDEYANWVFTNFFYLDKNGNDPYGPISLADRTSYYEDPYPAASDFYEGEDLKIIESTGMLQAETQNMSGYGNQWSNNAQFVFKSNNVGDYTKFYINVAEEGDYKLSAAFTKAPDFGIAQHYIDGTAIGGQIDLYGNGVSRTPETELGTTHLTRGLHVFEVRIAGKNGASANRLYGLDYLKVEKSGPDTLVKVTYEGESLEVTAQTEGIKIENQSGDKFSAGAQKLMFGSKAGDSMTLKVNVPKEGDYIISGTMTRANDFGFAQHSMDGVKLGNPIDYYEGNLMVTPDTILGKIHLTAGDHALKIEMVDKTPASNGWLYALDTLTLQQYIPEKSETEWTYEGEEMEVTAHPDGITPFAQYIFWTDSSAWSQRSHLVTKFTEANQSITLSLDVPKDGAYDISAAMSKAADFGIFQYAIDGKDIGSTVDLYDANLVNTGLVKLGSMDLKAGKHQLTITCKDKNEAAVGYLFGLDLVKLIRTGDAATLPTEVFYEGENLEIVDSDKTEMFLLQDMDDRWSGNKHNLFKASEFGGYMTLKLPVPVEGDYIVSVGMTRAGDFGIVQHAIDGVDFGNLVNLNEGNCVPSGETFLGRIHLTAGDHQFKATVVDSLNAGKVYALDYIRLTPYTPEANPTSIRVEGEDLKVTGKSDGMIPWNQRFFWFDGSAWSQNSHLVVIRGQQDSFIETQITLPAGSYDFSAALSKAADFGQIEILVDGNSVGTQDLYDPDLKPTGEISLGTVTGGEHTIKFVIKGKNASSRDYVFGIDYLQFVKK</sequence>
<dbReference type="InterPro" id="IPR002105">
    <property type="entry name" value="Dockerin_1_rpt"/>
</dbReference>
<reference evidence="2" key="1">
    <citation type="submission" date="2020-08" db="EMBL/GenBank/DDBJ databases">
        <title>Genome public.</title>
        <authorList>
            <person name="Liu C."/>
            <person name="Sun Q."/>
        </authorList>
    </citation>
    <scope>NUCLEOTIDE SEQUENCE</scope>
    <source>
        <strain evidence="2">NSJ-54</strain>
    </source>
</reference>
<name>A0A926ECJ2_9FIRM</name>
<dbReference type="InterPro" id="IPR018247">
    <property type="entry name" value="EF_Hand_1_Ca_BS"/>
</dbReference>
<dbReference type="PROSITE" id="PS00018">
    <property type="entry name" value="EF_HAND_1"/>
    <property type="match status" value="1"/>
</dbReference>
<organism evidence="2 3">
    <name type="scientific">Zongyangia hominis</name>
    <dbReference type="NCBI Taxonomy" id="2763677"/>
    <lineage>
        <taxon>Bacteria</taxon>
        <taxon>Bacillati</taxon>
        <taxon>Bacillota</taxon>
        <taxon>Clostridia</taxon>
        <taxon>Eubacteriales</taxon>
        <taxon>Oscillospiraceae</taxon>
        <taxon>Zongyangia</taxon>
    </lineage>
</organism>
<dbReference type="Gene3D" id="2.60.120.260">
    <property type="entry name" value="Galactose-binding domain-like"/>
    <property type="match status" value="4"/>
</dbReference>
<dbReference type="InterPro" id="IPR008979">
    <property type="entry name" value="Galactose-bd-like_sf"/>
</dbReference>
<proteinExistence type="predicted"/>
<dbReference type="RefSeq" id="WP_262398454.1">
    <property type="nucleotide sequence ID" value="NZ_JACRTC010000011.1"/>
</dbReference>
<dbReference type="Pfam" id="PF00404">
    <property type="entry name" value="Dockerin_1"/>
    <property type="match status" value="1"/>
</dbReference>
<dbReference type="GO" id="GO:0004553">
    <property type="term" value="F:hydrolase activity, hydrolyzing O-glycosyl compounds"/>
    <property type="evidence" value="ECO:0007669"/>
    <property type="project" value="InterPro"/>
</dbReference>
<evidence type="ECO:0000313" key="3">
    <source>
        <dbReference type="Proteomes" id="UP000660861"/>
    </source>
</evidence>
<evidence type="ECO:0000313" key="2">
    <source>
        <dbReference type="EMBL" id="MBC8571402.1"/>
    </source>
</evidence>
<accession>A0A926ECJ2</accession>
<keyword evidence="3" id="KW-1185">Reference proteome</keyword>
<dbReference type="CDD" id="cd14256">
    <property type="entry name" value="Dockerin_I"/>
    <property type="match status" value="1"/>
</dbReference>
<dbReference type="InterPro" id="IPR036439">
    <property type="entry name" value="Dockerin_dom_sf"/>
</dbReference>
<protein>
    <submittedName>
        <fullName evidence="2">DUF2961 domain-containing protein</fullName>
    </submittedName>
</protein>
<dbReference type="Proteomes" id="UP000660861">
    <property type="component" value="Unassembled WGS sequence"/>
</dbReference>
<comment type="caution">
    <text evidence="2">The sequence shown here is derived from an EMBL/GenBank/DDBJ whole genome shotgun (WGS) entry which is preliminary data.</text>
</comment>
<evidence type="ECO:0000259" key="1">
    <source>
        <dbReference type="PROSITE" id="PS51766"/>
    </source>
</evidence>
<dbReference type="SUPFAM" id="SSF63446">
    <property type="entry name" value="Type I dockerin domain"/>
    <property type="match status" value="1"/>
</dbReference>
<dbReference type="Gene3D" id="2.60.120.1390">
    <property type="match status" value="2"/>
</dbReference>
<dbReference type="SUPFAM" id="SSF49785">
    <property type="entry name" value="Galactose-binding domain-like"/>
    <property type="match status" value="1"/>
</dbReference>
<dbReference type="EMBL" id="JACRTC010000011">
    <property type="protein sequence ID" value="MBC8571402.1"/>
    <property type="molecule type" value="Genomic_DNA"/>
</dbReference>
<feature type="domain" description="Dockerin" evidence="1">
    <location>
        <begin position="237"/>
        <end position="308"/>
    </location>
</feature>
<dbReference type="GO" id="GO:0000272">
    <property type="term" value="P:polysaccharide catabolic process"/>
    <property type="evidence" value="ECO:0007669"/>
    <property type="project" value="InterPro"/>
</dbReference>
<dbReference type="PROSITE" id="PS51766">
    <property type="entry name" value="DOCKERIN"/>
    <property type="match status" value="1"/>
</dbReference>
<dbReference type="InterPro" id="IPR016134">
    <property type="entry name" value="Dockerin_dom"/>
</dbReference>
<dbReference type="Gene3D" id="1.10.1330.10">
    <property type="entry name" value="Dockerin domain"/>
    <property type="match status" value="1"/>
</dbReference>
<dbReference type="InterPro" id="IPR021345">
    <property type="entry name" value="DUF2961"/>
</dbReference>